<evidence type="ECO:0000256" key="2">
    <source>
        <dbReference type="SAM" id="MobiDB-lite"/>
    </source>
</evidence>
<evidence type="ECO:0000259" key="3">
    <source>
        <dbReference type="Pfam" id="PF18027"/>
    </source>
</evidence>
<gene>
    <name evidence="5" type="primary">LOC105272756</name>
</gene>
<sequence length="466" mass="53005">MVSVLASSVLLAGSPSPGSSGWACWFNLPAIHDRETSGLGSYSSPSCEAISIDSFDTCRSEFDSDEDNDDNNDGPSNNGNKPFKGQSEVTERQFFTQVFQSQRTADDLLQYDFYFKEFKNCPIQTECTDKYIFHDEIDTLKPGLEADKPSQSAFRPSRTTTNFNIMDISPGTDSRTAYCIISSKVKSVIPLVKVAYPDLINGECSGITESLNIKDQKVCRAKLLLNIERRLYASSFYPEILFDLDALVKISQSDEIAKQNLNNNDESRIGQPNMETKSLQFESRFESGNLRRAVRIGMREYDLILSPDVNSRSGHQWFYFEVSNMDANTSYTFNILNCEKTNSQFNFGMKPIMFSVIEATLGRPGWFRTGTDICYYRNAYKRPNSEKNYLTTSFTIDFPHSYDVCYVAYHFPFTYSTLIRHIWLWLQEFSDGLIYFNVDGLCDTVNHNECPVLTITSPSSSRNPIH</sequence>
<proteinExistence type="predicted"/>
<dbReference type="KEGG" id="fas:105272756"/>
<reference evidence="5" key="1">
    <citation type="submission" date="2025-08" db="UniProtKB">
        <authorList>
            <consortium name="RefSeq"/>
        </authorList>
    </citation>
    <scope>IDENTIFICATION</scope>
    <source>
        <strain evidence="5">USDA-PBARC FA_bdor</strain>
        <tissue evidence="5">Whole organism</tissue>
    </source>
</reference>
<protein>
    <submittedName>
        <fullName evidence="5">Cytosolic carboxypeptidase 1-like</fullName>
    </submittedName>
</protein>
<dbReference type="GeneID" id="105272756"/>
<evidence type="ECO:0000256" key="1">
    <source>
        <dbReference type="ARBA" id="ARBA00001947"/>
    </source>
</evidence>
<dbReference type="PANTHER" id="PTHR12756:SF11">
    <property type="entry name" value="CYTOSOLIC CARBOXYPEPTIDASE 1"/>
    <property type="match status" value="1"/>
</dbReference>
<evidence type="ECO:0000313" key="4">
    <source>
        <dbReference type="Proteomes" id="UP000694866"/>
    </source>
</evidence>
<name>A0A9R1UAI9_9HYME</name>
<dbReference type="Gene3D" id="2.60.40.3120">
    <property type="match status" value="1"/>
</dbReference>
<feature type="domain" description="Cytosolic carboxypeptidase N-terminal" evidence="3">
    <location>
        <begin position="281"/>
        <end position="409"/>
    </location>
</feature>
<dbReference type="OrthoDB" id="10253041at2759"/>
<dbReference type="InterPro" id="IPR040626">
    <property type="entry name" value="Pepdidase_M14_N"/>
</dbReference>
<keyword evidence="4" id="KW-1185">Reference proteome</keyword>
<comment type="cofactor">
    <cofactor evidence="1">
        <name>Zn(2+)</name>
        <dbReference type="ChEBI" id="CHEBI:29105"/>
    </cofactor>
</comment>
<dbReference type="PANTHER" id="PTHR12756">
    <property type="entry name" value="CYTOSOLIC CARBOXYPEPTIDASE"/>
    <property type="match status" value="1"/>
</dbReference>
<feature type="compositionally biased region" description="Acidic residues" evidence="2">
    <location>
        <begin position="63"/>
        <end position="72"/>
    </location>
</feature>
<organism evidence="4 5">
    <name type="scientific">Fopius arisanus</name>
    <dbReference type="NCBI Taxonomy" id="64838"/>
    <lineage>
        <taxon>Eukaryota</taxon>
        <taxon>Metazoa</taxon>
        <taxon>Ecdysozoa</taxon>
        <taxon>Arthropoda</taxon>
        <taxon>Hexapoda</taxon>
        <taxon>Insecta</taxon>
        <taxon>Pterygota</taxon>
        <taxon>Neoptera</taxon>
        <taxon>Endopterygota</taxon>
        <taxon>Hymenoptera</taxon>
        <taxon>Apocrita</taxon>
        <taxon>Ichneumonoidea</taxon>
        <taxon>Braconidae</taxon>
        <taxon>Opiinae</taxon>
        <taxon>Fopius</taxon>
    </lineage>
</organism>
<dbReference type="Pfam" id="PF18027">
    <property type="entry name" value="Pepdidase_M14_N"/>
    <property type="match status" value="1"/>
</dbReference>
<feature type="region of interest" description="Disordered" evidence="2">
    <location>
        <begin position="61"/>
        <end position="87"/>
    </location>
</feature>
<evidence type="ECO:0000313" key="5">
    <source>
        <dbReference type="RefSeq" id="XP_011313283.1"/>
    </source>
</evidence>
<dbReference type="InterPro" id="IPR050821">
    <property type="entry name" value="Cytosolic_carboxypeptidase"/>
</dbReference>
<dbReference type="Proteomes" id="UP000694866">
    <property type="component" value="Unplaced"/>
</dbReference>
<dbReference type="RefSeq" id="XP_011313283.1">
    <property type="nucleotide sequence ID" value="XM_011314981.1"/>
</dbReference>
<dbReference type="AlphaFoldDB" id="A0A9R1UAI9"/>
<feature type="non-terminal residue" evidence="5">
    <location>
        <position position="466"/>
    </location>
</feature>
<accession>A0A9R1UAI9</accession>